<comment type="subcellular location">
    <subcellularLocation>
        <location evidence="1">Cell membrane</location>
        <topology evidence="1">Multi-pass membrane protein</topology>
    </subcellularLocation>
</comment>
<evidence type="ECO:0000313" key="9">
    <source>
        <dbReference type="EMBL" id="SNC63757.1"/>
    </source>
</evidence>
<dbReference type="GO" id="GO:0005886">
    <property type="term" value="C:plasma membrane"/>
    <property type="evidence" value="ECO:0007669"/>
    <property type="project" value="UniProtKB-SubCell"/>
</dbReference>
<comment type="similarity">
    <text evidence="2">Belongs to the MreD family.</text>
</comment>
<accession>A0A212TCG2</accession>
<keyword evidence="10" id="KW-1185">Reference proteome</keyword>
<evidence type="ECO:0000256" key="4">
    <source>
        <dbReference type="ARBA" id="ARBA00022692"/>
    </source>
</evidence>
<evidence type="ECO:0000256" key="7">
    <source>
        <dbReference type="ARBA" id="ARBA00023136"/>
    </source>
</evidence>
<feature type="transmembrane region" description="Helical" evidence="8">
    <location>
        <begin position="106"/>
        <end position="127"/>
    </location>
</feature>
<dbReference type="InterPro" id="IPR026034">
    <property type="entry name" value="MreD_proteobac"/>
</dbReference>
<keyword evidence="6 8" id="KW-1133">Transmembrane helix</keyword>
<gene>
    <name evidence="9" type="ORF">SAMN06295916_0954</name>
</gene>
<sequence>MIESGYILRPANPLFIGFSLFAALLLNFLPLGNAPWVPDWLLICLVFWTIYQPRRVGVVWAFSLGLIMDVHNGSLLGQHAFMYPVIAFFGIYWQRRVLGFARVQQALHLLPLFFAASIWPLAIRWIASGELPLWAWASLFSAFIEALLWPVAVWLLLAPQRRPTDVDLNRPI</sequence>
<evidence type="ECO:0000256" key="3">
    <source>
        <dbReference type="ARBA" id="ARBA00022475"/>
    </source>
</evidence>
<dbReference type="OrthoDB" id="5297408at2"/>
<dbReference type="NCBIfam" id="TIGR03426">
    <property type="entry name" value="shape_MreD"/>
    <property type="match status" value="1"/>
</dbReference>
<dbReference type="EMBL" id="FYEX01000001">
    <property type="protein sequence ID" value="SNC63757.1"/>
    <property type="molecule type" value="Genomic_DNA"/>
</dbReference>
<dbReference type="PIRSF" id="PIRSF018472">
    <property type="entry name" value="MreD_proteobac"/>
    <property type="match status" value="1"/>
</dbReference>
<evidence type="ECO:0000256" key="6">
    <source>
        <dbReference type="ARBA" id="ARBA00022989"/>
    </source>
</evidence>
<proteinExistence type="inferred from homology"/>
<dbReference type="Pfam" id="PF04093">
    <property type="entry name" value="MreD"/>
    <property type="match status" value="1"/>
</dbReference>
<dbReference type="AlphaFoldDB" id="A0A212TCG2"/>
<evidence type="ECO:0000256" key="2">
    <source>
        <dbReference type="ARBA" id="ARBA00007776"/>
    </source>
</evidence>
<keyword evidence="3" id="KW-1003">Cell membrane</keyword>
<feature type="transmembrane region" description="Helical" evidence="8">
    <location>
        <begin position="133"/>
        <end position="157"/>
    </location>
</feature>
<reference evidence="9 10" key="1">
    <citation type="submission" date="2017-06" db="EMBL/GenBank/DDBJ databases">
        <authorList>
            <person name="Kim H.J."/>
            <person name="Triplett B.A."/>
        </authorList>
    </citation>
    <scope>NUCLEOTIDE SEQUENCE [LARGE SCALE GENOMIC DNA]</scope>
    <source>
        <strain evidence="9 10">MWH-VicM1</strain>
    </source>
</reference>
<protein>
    <submittedName>
        <fullName evidence="9">Rod shape-determining protein MreD</fullName>
    </submittedName>
</protein>
<feature type="transmembrane region" description="Helical" evidence="8">
    <location>
        <begin position="6"/>
        <end position="28"/>
    </location>
</feature>
<feature type="transmembrane region" description="Helical" evidence="8">
    <location>
        <begin position="75"/>
        <end position="94"/>
    </location>
</feature>
<evidence type="ECO:0000313" key="10">
    <source>
        <dbReference type="Proteomes" id="UP000197215"/>
    </source>
</evidence>
<evidence type="ECO:0000256" key="8">
    <source>
        <dbReference type="SAM" id="Phobius"/>
    </source>
</evidence>
<keyword evidence="5" id="KW-0133">Cell shape</keyword>
<evidence type="ECO:0000256" key="1">
    <source>
        <dbReference type="ARBA" id="ARBA00004651"/>
    </source>
</evidence>
<dbReference type="RefSeq" id="WP_088812805.1">
    <property type="nucleotide sequence ID" value="NZ_FYEX01000001.1"/>
</dbReference>
<dbReference type="Proteomes" id="UP000197215">
    <property type="component" value="Unassembled WGS sequence"/>
</dbReference>
<dbReference type="InterPro" id="IPR007227">
    <property type="entry name" value="Cell_shape_determining_MreD"/>
</dbReference>
<name>A0A212TCG2_9BURK</name>
<dbReference type="PANTHER" id="PTHR37484:SF1">
    <property type="entry name" value="ROD SHAPE-DETERMINING PROTEIN MRED"/>
    <property type="match status" value="1"/>
</dbReference>
<dbReference type="PANTHER" id="PTHR37484">
    <property type="entry name" value="ROD SHAPE-DETERMINING PROTEIN MRED"/>
    <property type="match status" value="1"/>
</dbReference>
<evidence type="ECO:0000256" key="5">
    <source>
        <dbReference type="ARBA" id="ARBA00022960"/>
    </source>
</evidence>
<keyword evidence="4 8" id="KW-0812">Transmembrane</keyword>
<organism evidence="9 10">
    <name type="scientific">Polynucleobacter victoriensis</name>
    <dbReference type="NCBI Taxonomy" id="2049319"/>
    <lineage>
        <taxon>Bacteria</taxon>
        <taxon>Pseudomonadati</taxon>
        <taxon>Pseudomonadota</taxon>
        <taxon>Betaproteobacteria</taxon>
        <taxon>Burkholderiales</taxon>
        <taxon>Burkholderiaceae</taxon>
        <taxon>Polynucleobacter</taxon>
    </lineage>
</organism>
<dbReference type="GO" id="GO:0008360">
    <property type="term" value="P:regulation of cell shape"/>
    <property type="evidence" value="ECO:0007669"/>
    <property type="project" value="UniProtKB-KW"/>
</dbReference>
<keyword evidence="7 8" id="KW-0472">Membrane</keyword>